<keyword evidence="7" id="KW-0732">Signal</keyword>
<evidence type="ECO:0000259" key="8">
    <source>
        <dbReference type="PROSITE" id="PS50261"/>
    </source>
</evidence>
<dbReference type="SMART" id="SM00201">
    <property type="entry name" value="SO"/>
    <property type="match status" value="1"/>
</dbReference>
<dbReference type="GO" id="GO:0007166">
    <property type="term" value="P:cell surface receptor signaling pathway"/>
    <property type="evidence" value="ECO:0007669"/>
    <property type="project" value="InterPro"/>
</dbReference>
<dbReference type="InterPro" id="IPR036024">
    <property type="entry name" value="Somatomedin_B-like_dom_sf"/>
</dbReference>
<dbReference type="KEGG" id="aplc:110986195"/>
<dbReference type="InterPro" id="IPR053231">
    <property type="entry name" value="GPCR_LN-TM7"/>
</dbReference>
<dbReference type="Proteomes" id="UP000694845">
    <property type="component" value="Unplaced"/>
</dbReference>
<keyword evidence="10" id="KW-1185">Reference proteome</keyword>
<gene>
    <name evidence="11" type="primary">LOC110986195</name>
</gene>
<keyword evidence="3 6" id="KW-1133">Transmembrane helix</keyword>
<dbReference type="AlphaFoldDB" id="A0A8B7ZJU6"/>
<dbReference type="CDD" id="cd15039">
    <property type="entry name" value="7tmB3_Methuselah-like"/>
    <property type="match status" value="1"/>
</dbReference>
<feature type="transmembrane region" description="Helical" evidence="6">
    <location>
        <begin position="757"/>
        <end position="781"/>
    </location>
</feature>
<evidence type="ECO:0000256" key="6">
    <source>
        <dbReference type="SAM" id="Phobius"/>
    </source>
</evidence>
<name>A0A8B7ZJU6_ACAPL</name>
<dbReference type="InterPro" id="IPR045860">
    <property type="entry name" value="Snake_toxin-like_sf"/>
</dbReference>
<dbReference type="PROSITE" id="PS50958">
    <property type="entry name" value="SMB_2"/>
    <property type="match status" value="1"/>
</dbReference>
<dbReference type="Pfam" id="PF00002">
    <property type="entry name" value="7tm_2"/>
    <property type="match status" value="1"/>
</dbReference>
<evidence type="ECO:0000256" key="7">
    <source>
        <dbReference type="SAM" id="SignalP"/>
    </source>
</evidence>
<keyword evidence="2 6" id="KW-0812">Transmembrane</keyword>
<sequence>MPYYHLITTAILITGLAGITSGTATWSTEGVSNVSLSPDDQTTPFEGGLQCVYYNHTFCNLTRRSYHCTESVEFCPSDGGPPHCYASWTTTQSGDEIMMKGCHTDGWDEFCMSAENGRCIPQQDGERKFCCCSGANFCNNVTANATIKVTVGNGSADVCKEQHSCQAIGCGPAMNAACKCDSLCPFFNDCCYDYEEICSDEDEVSSFGLREGGNYTCVGNSLMQQGYWLVTSCPGSFQNEEVLNKCQISDPDSVLAHVPVSDNMGIPYRNVHCAVCNGIDATAVKAWEVQAMCNPSSIQHVIRNETTSPEEKLAMIAQKCPLKIDSQSFPIQIPKPRSCFSDLIGMCTSTDLQRIFGAGCSSYTAVVNVGNTSYKNPHCFLCNHDLSRAPEINCRREQEIPHYEKQNGPSVYGGGPERILPIGPRIVPISVLMDFGSDKLRLMRKETVLQEETMTCPEGQVYNPTLALCQHLVCPDGYRLVNRRCKKDAETIPSESDLKCAEATDFQLIFQMEMNDYQAVDCSSKAKMVELVQCVQNTTQEAVKGEWSRLNKSDYVRCLDENTEKTFKLLEAVFCIKNDFHKHFLLLHSLDSRTLNDMIRTCSLNILQVAQHAKYNCSGQTTQRKSFLVNTRNYSSPLQDHNLSNQHIDEYKFGSGIITEYKLNKSSGTVHKMTTLEYCSENASVSWTCPLVALSRSLFKQVDNVSETLQYLPTGDVYEKADYMYQKDGTVLVCLTLDYTYTQLSNVTFFLYSNTQVILSTAGTSLSVVACAVTLLTYTVFPVLRKRSGSKSIMNLIVALLIAQLLLLVNGQATNIPWLCAVVSATAHYFWLAAFCWMNVLSLDLCYTFGSIAKLQRSVSDKTIFLLYMMYAWGLPIIVIVPCIAVHICECTSLQYGNEYVCWIVDSATVQEGSGYSNLLAFGLPIALLILINIVLYGLTVAGIRQTKSTTARMQMTVSEASKTKRTLKELFIYIKIGSLMGFSWAFSFAAAFSHTESLWYVAIVLNSLQGVFIFMSFTMNSRVWNLWRRNLVGEKRQKSGITKKKEMQSSDAAVTQSTSLLNATKEEAHRTVKQTKKHMQTPM</sequence>
<dbReference type="PANTHER" id="PTHR45902:SF1">
    <property type="entry name" value="LATROPHILIN RECEPTOR-LIKE PROTEIN A"/>
    <property type="match status" value="1"/>
</dbReference>
<evidence type="ECO:0000313" key="11">
    <source>
        <dbReference type="RefSeq" id="XP_022103571.1"/>
    </source>
</evidence>
<dbReference type="InterPro" id="IPR017981">
    <property type="entry name" value="GPCR_2-like_7TM"/>
</dbReference>
<feature type="domain" description="G-protein coupled receptors family 2 profile 2" evidence="8">
    <location>
        <begin position="756"/>
        <end position="1022"/>
    </location>
</feature>
<feature type="transmembrane region" description="Helical" evidence="6">
    <location>
        <begin position="999"/>
        <end position="1020"/>
    </location>
</feature>
<dbReference type="GO" id="GO:0004930">
    <property type="term" value="F:G protein-coupled receptor activity"/>
    <property type="evidence" value="ECO:0007669"/>
    <property type="project" value="InterPro"/>
</dbReference>
<keyword evidence="5" id="KW-1015">Disulfide bond</keyword>
<reference evidence="11" key="1">
    <citation type="submission" date="2025-08" db="UniProtKB">
        <authorList>
            <consortium name="RefSeq"/>
        </authorList>
    </citation>
    <scope>IDENTIFICATION</scope>
</reference>
<dbReference type="SUPFAM" id="SSF81321">
    <property type="entry name" value="Family A G protein-coupled receptor-like"/>
    <property type="match status" value="1"/>
</dbReference>
<feature type="chain" id="PRO_5034629688" evidence="7">
    <location>
        <begin position="23"/>
        <end position="1084"/>
    </location>
</feature>
<dbReference type="CDD" id="cd23615">
    <property type="entry name" value="TFP_LU_ECD_ACVR2"/>
    <property type="match status" value="1"/>
</dbReference>
<proteinExistence type="predicted"/>
<dbReference type="OMA" id="RNPYCAL"/>
<protein>
    <submittedName>
        <fullName evidence="11">Uncharacterized protein LOC110986195</fullName>
    </submittedName>
</protein>
<evidence type="ECO:0000313" key="10">
    <source>
        <dbReference type="Proteomes" id="UP000694845"/>
    </source>
</evidence>
<dbReference type="RefSeq" id="XP_022103571.1">
    <property type="nucleotide sequence ID" value="XM_022247879.1"/>
</dbReference>
<organism evidence="10 11">
    <name type="scientific">Acanthaster planci</name>
    <name type="common">Crown-of-thorns starfish</name>
    <dbReference type="NCBI Taxonomy" id="133434"/>
    <lineage>
        <taxon>Eukaryota</taxon>
        <taxon>Metazoa</taxon>
        <taxon>Echinodermata</taxon>
        <taxon>Eleutherozoa</taxon>
        <taxon>Asterozoa</taxon>
        <taxon>Asteroidea</taxon>
        <taxon>Valvatacea</taxon>
        <taxon>Valvatida</taxon>
        <taxon>Acanthasteridae</taxon>
        <taxon>Acanthaster</taxon>
    </lineage>
</organism>
<feature type="transmembrane region" description="Helical" evidence="6">
    <location>
        <begin position="919"/>
        <end position="944"/>
    </location>
</feature>
<evidence type="ECO:0000256" key="5">
    <source>
        <dbReference type="ARBA" id="ARBA00023157"/>
    </source>
</evidence>
<dbReference type="Gene3D" id="1.20.1070.10">
    <property type="entry name" value="Rhodopsin 7-helix transmembrane proteins"/>
    <property type="match status" value="1"/>
</dbReference>
<feature type="signal peptide" evidence="7">
    <location>
        <begin position="1"/>
        <end position="22"/>
    </location>
</feature>
<feature type="transmembrane region" description="Helical" evidence="6">
    <location>
        <begin position="829"/>
        <end position="853"/>
    </location>
</feature>
<dbReference type="GeneID" id="110986195"/>
<evidence type="ECO:0000256" key="3">
    <source>
        <dbReference type="ARBA" id="ARBA00022989"/>
    </source>
</evidence>
<dbReference type="SUPFAM" id="SSF57302">
    <property type="entry name" value="Snake toxin-like"/>
    <property type="match status" value="1"/>
</dbReference>
<dbReference type="PROSITE" id="PS00524">
    <property type="entry name" value="SMB_1"/>
    <property type="match status" value="1"/>
</dbReference>
<evidence type="ECO:0000259" key="9">
    <source>
        <dbReference type="PROSITE" id="PS50958"/>
    </source>
</evidence>
<evidence type="ECO:0000256" key="4">
    <source>
        <dbReference type="ARBA" id="ARBA00023136"/>
    </source>
</evidence>
<dbReference type="GO" id="GO:0016020">
    <property type="term" value="C:membrane"/>
    <property type="evidence" value="ECO:0007669"/>
    <property type="project" value="UniProtKB-SubCell"/>
</dbReference>
<feature type="transmembrane region" description="Helical" evidence="6">
    <location>
        <begin position="971"/>
        <end position="993"/>
    </location>
</feature>
<dbReference type="SUPFAM" id="SSF90188">
    <property type="entry name" value="Somatomedin B domain"/>
    <property type="match status" value="1"/>
</dbReference>
<feature type="transmembrane region" description="Helical" evidence="6">
    <location>
        <begin position="865"/>
        <end position="888"/>
    </location>
</feature>
<evidence type="ECO:0000256" key="2">
    <source>
        <dbReference type="ARBA" id="ARBA00022692"/>
    </source>
</evidence>
<dbReference type="OrthoDB" id="10051649at2759"/>
<dbReference type="PANTHER" id="PTHR45902">
    <property type="entry name" value="LATROPHILIN RECEPTOR-LIKE PROTEIN A"/>
    <property type="match status" value="1"/>
</dbReference>
<dbReference type="Gene3D" id="4.10.410.20">
    <property type="match status" value="1"/>
</dbReference>
<dbReference type="InterPro" id="IPR000832">
    <property type="entry name" value="GPCR_2_secretin-like"/>
</dbReference>
<comment type="subcellular location">
    <subcellularLocation>
        <location evidence="1">Membrane</location>
        <topology evidence="1">Multi-pass membrane protein</topology>
    </subcellularLocation>
</comment>
<dbReference type="InterPro" id="IPR001212">
    <property type="entry name" value="Somatomedin_B_dom"/>
</dbReference>
<evidence type="ECO:0000256" key="1">
    <source>
        <dbReference type="ARBA" id="ARBA00004141"/>
    </source>
</evidence>
<feature type="domain" description="SMB" evidence="9">
    <location>
        <begin position="161"/>
        <end position="205"/>
    </location>
</feature>
<feature type="transmembrane region" description="Helical" evidence="6">
    <location>
        <begin position="793"/>
        <end position="809"/>
    </location>
</feature>
<keyword evidence="4 6" id="KW-0472">Membrane</keyword>
<accession>A0A8B7ZJU6</accession>
<dbReference type="PROSITE" id="PS50261">
    <property type="entry name" value="G_PROTEIN_RECEP_F2_4"/>
    <property type="match status" value="1"/>
</dbReference>
<dbReference type="Gene3D" id="2.10.60.10">
    <property type="entry name" value="CD59"/>
    <property type="match status" value="1"/>
</dbReference>